<sequence>MADHGGNGSGGEVIDRPEDRGGPMATEQEDQKTTEEARVRGAVIEDGGDGGGDQQQEAGDGESRRATVEASPVGPVVEPVGSGTVAEGSPILGRSSGDVEGSGAVGDDTGPSQTLPRDSAKGKGAVVEEEETTEVSSDVAGGGCSVPSCGDSGHIIESRADH</sequence>
<accession>A0ACC0NNQ9</accession>
<evidence type="ECO:0000313" key="2">
    <source>
        <dbReference type="Proteomes" id="UP001062846"/>
    </source>
</evidence>
<gene>
    <name evidence="1" type="ORF">RHMOL_Rhmol05G0142800</name>
</gene>
<comment type="caution">
    <text evidence="1">The sequence shown here is derived from an EMBL/GenBank/DDBJ whole genome shotgun (WGS) entry which is preliminary data.</text>
</comment>
<evidence type="ECO:0000313" key="1">
    <source>
        <dbReference type="EMBL" id="KAI8555033.1"/>
    </source>
</evidence>
<keyword evidence="2" id="KW-1185">Reference proteome</keyword>
<protein>
    <submittedName>
        <fullName evidence="1">Uncharacterized protein</fullName>
    </submittedName>
</protein>
<dbReference type="EMBL" id="CM046392">
    <property type="protein sequence ID" value="KAI8555033.1"/>
    <property type="molecule type" value="Genomic_DNA"/>
</dbReference>
<name>A0ACC0NNQ9_RHOML</name>
<organism evidence="1 2">
    <name type="scientific">Rhododendron molle</name>
    <name type="common">Chinese azalea</name>
    <name type="synonym">Azalea mollis</name>
    <dbReference type="NCBI Taxonomy" id="49168"/>
    <lineage>
        <taxon>Eukaryota</taxon>
        <taxon>Viridiplantae</taxon>
        <taxon>Streptophyta</taxon>
        <taxon>Embryophyta</taxon>
        <taxon>Tracheophyta</taxon>
        <taxon>Spermatophyta</taxon>
        <taxon>Magnoliopsida</taxon>
        <taxon>eudicotyledons</taxon>
        <taxon>Gunneridae</taxon>
        <taxon>Pentapetalae</taxon>
        <taxon>asterids</taxon>
        <taxon>Ericales</taxon>
        <taxon>Ericaceae</taxon>
        <taxon>Ericoideae</taxon>
        <taxon>Rhodoreae</taxon>
        <taxon>Rhododendron</taxon>
    </lineage>
</organism>
<proteinExistence type="predicted"/>
<reference evidence="1" key="1">
    <citation type="submission" date="2022-02" db="EMBL/GenBank/DDBJ databases">
        <title>Plant Genome Project.</title>
        <authorList>
            <person name="Zhang R.-G."/>
        </authorList>
    </citation>
    <scope>NUCLEOTIDE SEQUENCE</scope>
    <source>
        <strain evidence="1">AT1</strain>
    </source>
</reference>
<dbReference type="Proteomes" id="UP001062846">
    <property type="component" value="Chromosome 5"/>
</dbReference>